<feature type="non-terminal residue" evidence="2">
    <location>
        <position position="420"/>
    </location>
</feature>
<feature type="non-terminal residue" evidence="2">
    <location>
        <position position="1"/>
    </location>
</feature>
<proteinExistence type="predicted"/>
<organism evidence="2 3">
    <name type="scientific">Prorocentrum cordatum</name>
    <dbReference type="NCBI Taxonomy" id="2364126"/>
    <lineage>
        <taxon>Eukaryota</taxon>
        <taxon>Sar</taxon>
        <taxon>Alveolata</taxon>
        <taxon>Dinophyceae</taxon>
        <taxon>Prorocentrales</taxon>
        <taxon>Prorocentraceae</taxon>
        <taxon>Prorocentrum</taxon>
    </lineage>
</organism>
<keyword evidence="3" id="KW-1185">Reference proteome</keyword>
<evidence type="ECO:0008006" key="4">
    <source>
        <dbReference type="Google" id="ProtNLM"/>
    </source>
</evidence>
<dbReference type="EMBL" id="CAUYUJ010001685">
    <property type="protein sequence ID" value="CAK0797141.1"/>
    <property type="molecule type" value="Genomic_DNA"/>
</dbReference>
<reference evidence="2" key="1">
    <citation type="submission" date="2023-10" db="EMBL/GenBank/DDBJ databases">
        <authorList>
            <person name="Chen Y."/>
            <person name="Shah S."/>
            <person name="Dougan E. K."/>
            <person name="Thang M."/>
            <person name="Chan C."/>
        </authorList>
    </citation>
    <scope>NUCLEOTIDE SEQUENCE [LARGE SCALE GENOMIC DNA]</scope>
</reference>
<feature type="compositionally biased region" description="Gly residues" evidence="1">
    <location>
        <begin position="53"/>
        <end position="63"/>
    </location>
</feature>
<evidence type="ECO:0000256" key="1">
    <source>
        <dbReference type="SAM" id="MobiDB-lite"/>
    </source>
</evidence>
<feature type="region of interest" description="Disordered" evidence="1">
    <location>
        <begin position="25"/>
        <end position="89"/>
    </location>
</feature>
<feature type="compositionally biased region" description="Basic residues" evidence="1">
    <location>
        <begin position="65"/>
        <end position="74"/>
    </location>
</feature>
<feature type="compositionally biased region" description="Low complexity" evidence="1">
    <location>
        <begin position="25"/>
        <end position="35"/>
    </location>
</feature>
<dbReference type="Proteomes" id="UP001189429">
    <property type="component" value="Unassembled WGS sequence"/>
</dbReference>
<protein>
    <recommendedName>
        <fullName evidence="4">Chalcone-flavonone isomerase family protein</fullName>
    </recommendedName>
</protein>
<evidence type="ECO:0000313" key="3">
    <source>
        <dbReference type="Proteomes" id="UP001189429"/>
    </source>
</evidence>
<comment type="caution">
    <text evidence="2">The sequence shown here is derived from an EMBL/GenBank/DDBJ whole genome shotgun (WGS) entry which is preliminary data.</text>
</comment>
<sequence>CQPAGRQPLLLRAAGHAVAAAQLLRPGARTAPRRAPGGRRRDRRGRGRVLEGAGLGLAGGGPLRAGRRALRRHGPQGTDSGRPPQPSADPWWRRAIHDSVVQCADDVVPCVAEFGPGTLSFVYRGPLPASGSVESQLAALWPKLAVGGVLAGAELDPKVRKAVIAFFAGTSELSTPDLLRCPRQVMLSYRTKGAEWDSCNVYMTVHGVNFDLLSQDEVLSSAFEAKVKEALIGVLKKAQSIDVSPEGILLQLRRGGEDSEPDPKMTVGRRLGEPGSILVVATVTPPAGESLAKERTFSAASGRSFVIAQGSYPAAEALPREVRPDVASACEGDLLELLAMQGDWGYGRRFKEREGLVNEGAFLLGWVHGVRQVIEDGRRRPVEVDVHSAEFGFRPPRAGDVSAKLRQKRWLKKMSDAASA</sequence>
<accession>A0ABN9Q1Z7</accession>
<evidence type="ECO:0000313" key="2">
    <source>
        <dbReference type="EMBL" id="CAK0797141.1"/>
    </source>
</evidence>
<name>A0ABN9Q1Z7_9DINO</name>
<gene>
    <name evidence="2" type="ORF">PCOR1329_LOCUS6312</name>
</gene>
<feature type="compositionally biased region" description="Basic residues" evidence="1">
    <location>
        <begin position="36"/>
        <end position="47"/>
    </location>
</feature>